<gene>
    <name evidence="1" type="ORF">B5808_17355</name>
</gene>
<dbReference type="AlphaFoldDB" id="A0A1X9LXL1"/>
<evidence type="ECO:0000313" key="1">
    <source>
        <dbReference type="EMBL" id="ARJ06790.1"/>
    </source>
</evidence>
<protein>
    <submittedName>
        <fullName evidence="1">Uncharacterized protein</fullName>
    </submittedName>
</protein>
<name>A0A1X9LXL1_9MICO</name>
<proteinExistence type="predicted"/>
<dbReference type="RefSeq" id="WP_085020928.1">
    <property type="nucleotide sequence ID" value="NZ_BMHD01000001.1"/>
</dbReference>
<accession>A0A1X9LXL1</accession>
<dbReference type="KEGG" id="cphy:B5808_17355"/>
<reference evidence="1 2" key="1">
    <citation type="submission" date="2017-04" db="EMBL/GenBank/DDBJ databases">
        <authorList>
            <person name="Afonso C.L."/>
            <person name="Miller P.J."/>
            <person name="Scott M.A."/>
            <person name="Spackman E."/>
            <person name="Goraichik I."/>
            <person name="Dimitrov K.M."/>
            <person name="Suarez D.L."/>
            <person name="Swayne D.E."/>
        </authorList>
    </citation>
    <scope>NUCLEOTIDE SEQUENCE [LARGE SCALE GENOMIC DNA]</scope>
    <source>
        <strain evidence="2">XA(T)</strain>
    </source>
</reference>
<dbReference type="EMBL" id="CP020715">
    <property type="protein sequence ID" value="ARJ06790.1"/>
    <property type="molecule type" value="Genomic_DNA"/>
</dbReference>
<sequence>MGDRLDVDVRYSVADVDSRATLRVERLPDTWYGFPQWRVVDPLLVPLRVETNLPELGPAAIGSAAVAVSGPRLDGAPQRVTLLYPGTYTVTAATNQFVTADDQEVTVTGGSAVSSYSDDLGETVDSGLLYSATPALQDRVTEEAQAFVDSCFATLPALGPECPTALVLRADFAQQAVISDYPALEGIATYSVEYADGVAAEPPLRATFTPGRFSYTSDGSFDTSRFSIYAWISPSADDVTIEFRSGL</sequence>
<organism evidence="1 2">
    <name type="scientific">Cnuibacter physcomitrellae</name>
    <dbReference type="NCBI Taxonomy" id="1619308"/>
    <lineage>
        <taxon>Bacteria</taxon>
        <taxon>Bacillati</taxon>
        <taxon>Actinomycetota</taxon>
        <taxon>Actinomycetes</taxon>
        <taxon>Micrococcales</taxon>
        <taxon>Microbacteriaceae</taxon>
        <taxon>Cnuibacter</taxon>
    </lineage>
</organism>
<dbReference type="Proteomes" id="UP000192775">
    <property type="component" value="Chromosome"/>
</dbReference>
<keyword evidence="2" id="KW-1185">Reference proteome</keyword>
<evidence type="ECO:0000313" key="2">
    <source>
        <dbReference type="Proteomes" id="UP000192775"/>
    </source>
</evidence>